<keyword evidence="1" id="KW-0732">Signal</keyword>
<organism evidence="2">
    <name type="scientific">Heligmosomoides polygyrus</name>
    <name type="common">Parasitic roundworm</name>
    <dbReference type="NCBI Taxonomy" id="6339"/>
    <lineage>
        <taxon>Eukaryota</taxon>
        <taxon>Metazoa</taxon>
        <taxon>Ecdysozoa</taxon>
        <taxon>Nematoda</taxon>
        <taxon>Chromadorea</taxon>
        <taxon>Rhabditida</taxon>
        <taxon>Rhabditina</taxon>
        <taxon>Rhabditomorpha</taxon>
        <taxon>Strongyloidea</taxon>
        <taxon>Heligmosomidae</taxon>
        <taxon>Heligmosomoides</taxon>
    </lineage>
</organism>
<protein>
    <submittedName>
        <fullName evidence="2">Uncharacterized protein</fullName>
    </submittedName>
</protein>
<proteinExistence type="predicted"/>
<name>A0A3P8D0D0_HELPZ</name>
<reference evidence="2" key="1">
    <citation type="submission" date="2018-11" db="EMBL/GenBank/DDBJ databases">
        <authorList>
            <consortium name="Pathogen Informatics"/>
        </authorList>
    </citation>
    <scope>NUCLEOTIDE SEQUENCE [LARGE SCALE GENOMIC DNA]</scope>
</reference>
<sequence>MTFPALYLCLIGLMKSYTDGIVITHSRKPFIGVLWRRGRRGGRGLLVSCLGADEAGAELPWASRSRDSRSQACFVFVDEVTAVNETWLPRCDHGQFFTSTAMSPMTPHSTVLFAVPDSHDFMFHKTLIALHYAYTQISDEFDWPKTTLM</sequence>
<evidence type="ECO:0000256" key="1">
    <source>
        <dbReference type="SAM" id="SignalP"/>
    </source>
</evidence>
<dbReference type="EMBL" id="UZAH01036312">
    <property type="protein sequence ID" value="VDP44867.1"/>
    <property type="molecule type" value="Genomic_DNA"/>
</dbReference>
<accession>A0A3P8D0D0</accession>
<dbReference type="OrthoDB" id="414175at2759"/>
<feature type="chain" id="PRO_5018214694" evidence="1">
    <location>
        <begin position="21"/>
        <end position="149"/>
    </location>
</feature>
<dbReference type="AlphaFoldDB" id="A0A3P8D0D0"/>
<feature type="signal peptide" evidence="1">
    <location>
        <begin position="1"/>
        <end position="20"/>
    </location>
</feature>
<gene>
    <name evidence="2" type="ORF">HPBE_LOCUS24413</name>
</gene>
<evidence type="ECO:0000313" key="2">
    <source>
        <dbReference type="EMBL" id="VDP44867.1"/>
    </source>
</evidence>